<evidence type="ECO:0000313" key="3">
    <source>
        <dbReference type="Proteomes" id="UP001303222"/>
    </source>
</evidence>
<protein>
    <recommendedName>
        <fullName evidence="4">Transposase</fullName>
    </recommendedName>
</protein>
<evidence type="ECO:0000313" key="2">
    <source>
        <dbReference type="EMBL" id="KAK3950962.1"/>
    </source>
</evidence>
<evidence type="ECO:0008006" key="4">
    <source>
        <dbReference type="Google" id="ProtNLM"/>
    </source>
</evidence>
<comment type="caution">
    <text evidence="2">The sequence shown here is derived from an EMBL/GenBank/DDBJ whole genome shotgun (WGS) entry which is preliminary data.</text>
</comment>
<dbReference type="AlphaFoldDB" id="A0AAN6NRZ4"/>
<feature type="compositionally biased region" description="Basic residues" evidence="1">
    <location>
        <begin position="198"/>
        <end position="207"/>
    </location>
</feature>
<dbReference type="EMBL" id="MU859161">
    <property type="protein sequence ID" value="KAK3950962.1"/>
    <property type="molecule type" value="Genomic_DNA"/>
</dbReference>
<feature type="region of interest" description="Disordered" evidence="1">
    <location>
        <begin position="1"/>
        <end position="29"/>
    </location>
</feature>
<dbReference type="InterPro" id="IPR036397">
    <property type="entry name" value="RNaseH_sf"/>
</dbReference>
<accession>A0AAN6NRZ4</accession>
<dbReference type="Proteomes" id="UP001303222">
    <property type="component" value="Unassembled WGS sequence"/>
</dbReference>
<reference evidence="2" key="1">
    <citation type="journal article" date="2023" name="Mol. Phylogenet. Evol.">
        <title>Genome-scale phylogeny and comparative genomics of the fungal order Sordariales.</title>
        <authorList>
            <person name="Hensen N."/>
            <person name="Bonometti L."/>
            <person name="Westerberg I."/>
            <person name="Brannstrom I.O."/>
            <person name="Guillou S."/>
            <person name="Cros-Aarteil S."/>
            <person name="Calhoun S."/>
            <person name="Haridas S."/>
            <person name="Kuo A."/>
            <person name="Mondo S."/>
            <person name="Pangilinan J."/>
            <person name="Riley R."/>
            <person name="LaButti K."/>
            <person name="Andreopoulos B."/>
            <person name="Lipzen A."/>
            <person name="Chen C."/>
            <person name="Yan M."/>
            <person name="Daum C."/>
            <person name="Ng V."/>
            <person name="Clum A."/>
            <person name="Steindorff A."/>
            <person name="Ohm R.A."/>
            <person name="Martin F."/>
            <person name="Silar P."/>
            <person name="Natvig D.O."/>
            <person name="Lalanne C."/>
            <person name="Gautier V."/>
            <person name="Ament-Velasquez S.L."/>
            <person name="Kruys A."/>
            <person name="Hutchinson M.I."/>
            <person name="Powell A.J."/>
            <person name="Barry K."/>
            <person name="Miller A.N."/>
            <person name="Grigoriev I.V."/>
            <person name="Debuchy R."/>
            <person name="Gladieux P."/>
            <person name="Hiltunen Thoren M."/>
            <person name="Johannesson H."/>
        </authorList>
    </citation>
    <scope>NUCLEOTIDE SEQUENCE</scope>
    <source>
        <strain evidence="2">CBS 626.80</strain>
    </source>
</reference>
<dbReference type="Gene3D" id="3.30.420.10">
    <property type="entry name" value="Ribonuclease H-like superfamily/Ribonuclease H"/>
    <property type="match status" value="1"/>
</dbReference>
<reference evidence="2" key="2">
    <citation type="submission" date="2023-06" db="EMBL/GenBank/DDBJ databases">
        <authorList>
            <consortium name="Lawrence Berkeley National Laboratory"/>
            <person name="Mondo S.J."/>
            <person name="Hensen N."/>
            <person name="Bonometti L."/>
            <person name="Westerberg I."/>
            <person name="Brannstrom I.O."/>
            <person name="Guillou S."/>
            <person name="Cros-Aarteil S."/>
            <person name="Calhoun S."/>
            <person name="Haridas S."/>
            <person name="Kuo A."/>
            <person name="Pangilinan J."/>
            <person name="Riley R."/>
            <person name="Labutti K."/>
            <person name="Andreopoulos B."/>
            <person name="Lipzen A."/>
            <person name="Chen C."/>
            <person name="Yanf M."/>
            <person name="Daum C."/>
            <person name="Ng V."/>
            <person name="Clum A."/>
            <person name="Steindorff A."/>
            <person name="Ohm R."/>
            <person name="Martin F."/>
            <person name="Silar P."/>
            <person name="Natvig D."/>
            <person name="Lalanne C."/>
            <person name="Gautier V."/>
            <person name="Ament-Velasquez S.L."/>
            <person name="Kruys A."/>
            <person name="Hutchinson M.I."/>
            <person name="Powell A.J."/>
            <person name="Barry K."/>
            <person name="Miller A.N."/>
            <person name="Grigoriev I.V."/>
            <person name="Debuchy R."/>
            <person name="Gladieux P."/>
            <person name="Thoren M.H."/>
            <person name="Johannesson H."/>
        </authorList>
    </citation>
    <scope>NUCLEOTIDE SEQUENCE</scope>
    <source>
        <strain evidence="2">CBS 626.80</strain>
    </source>
</reference>
<dbReference type="GO" id="GO:0003676">
    <property type="term" value="F:nucleic acid binding"/>
    <property type="evidence" value="ECO:0007669"/>
    <property type="project" value="InterPro"/>
</dbReference>
<sequence length="207" mass="23861">MPSEMENNGKDDGRTFHNASNFKETRGRKKKLTPKALAILERFLESNGFDGRTIPWEGLPRAAGLDIEVSGETVRRAVKEMHFRKIRFSDECHFGFGPQGKLWVIRRPWERHCPDCIIEKEEPAEKDKKRLHCWAAVGYNFKSDLIWYNVPGNNNGKMSLQIYRDKILEPVVGHWLRKGEDFIVEEDNSSGHGGGRNGQKKKNIVKQ</sequence>
<organism evidence="2 3">
    <name type="scientific">Pseudoneurospora amorphoporcata</name>
    <dbReference type="NCBI Taxonomy" id="241081"/>
    <lineage>
        <taxon>Eukaryota</taxon>
        <taxon>Fungi</taxon>
        <taxon>Dikarya</taxon>
        <taxon>Ascomycota</taxon>
        <taxon>Pezizomycotina</taxon>
        <taxon>Sordariomycetes</taxon>
        <taxon>Sordariomycetidae</taxon>
        <taxon>Sordariales</taxon>
        <taxon>Sordariaceae</taxon>
        <taxon>Pseudoneurospora</taxon>
    </lineage>
</organism>
<name>A0AAN6NRZ4_9PEZI</name>
<feature type="region of interest" description="Disordered" evidence="1">
    <location>
        <begin position="186"/>
        <end position="207"/>
    </location>
</feature>
<gene>
    <name evidence="2" type="ORF">QBC32DRAFT_371544</name>
</gene>
<evidence type="ECO:0000256" key="1">
    <source>
        <dbReference type="SAM" id="MobiDB-lite"/>
    </source>
</evidence>
<proteinExistence type="predicted"/>
<keyword evidence="3" id="KW-1185">Reference proteome</keyword>